<feature type="transmembrane region" description="Helical" evidence="7">
    <location>
        <begin position="6"/>
        <end position="22"/>
    </location>
</feature>
<protein>
    <recommendedName>
        <fullName evidence="8">CstA N-terminal domain-containing protein</fullName>
    </recommendedName>
</protein>
<evidence type="ECO:0000256" key="7">
    <source>
        <dbReference type="SAM" id="Phobius"/>
    </source>
</evidence>
<dbReference type="Pfam" id="PF02554">
    <property type="entry name" value="CstA"/>
    <property type="match status" value="2"/>
</dbReference>
<dbReference type="PANTHER" id="PTHR30252:SF0">
    <property type="entry name" value="PEPTIDE TRANSPORTER CSTA"/>
    <property type="match status" value="1"/>
</dbReference>
<keyword evidence="10" id="KW-1185">Reference proteome</keyword>
<evidence type="ECO:0000313" key="9">
    <source>
        <dbReference type="EMBL" id="EKB30321.1"/>
    </source>
</evidence>
<comment type="similarity">
    <text evidence="2">Belongs to the peptide transporter carbon starvation (CstA) (TC 2.A.114) family.</text>
</comment>
<dbReference type="Proteomes" id="UP000005835">
    <property type="component" value="Unassembled WGS sequence"/>
</dbReference>
<name>K1JJI6_9BURK</name>
<comment type="subcellular location">
    <subcellularLocation>
        <location evidence="1">Cell membrane</location>
        <topology evidence="1">Multi-pass membrane protein</topology>
    </subcellularLocation>
</comment>
<keyword evidence="5 7" id="KW-1133">Transmembrane helix</keyword>
<dbReference type="GO" id="GO:0009267">
    <property type="term" value="P:cellular response to starvation"/>
    <property type="evidence" value="ECO:0007669"/>
    <property type="project" value="InterPro"/>
</dbReference>
<keyword evidence="6 7" id="KW-0472">Membrane</keyword>
<proteinExistence type="inferred from homology"/>
<comment type="caution">
    <text evidence="9">The sequence shown here is derived from an EMBL/GenBank/DDBJ whole genome shotgun (WGS) entry which is preliminary data.</text>
</comment>
<gene>
    <name evidence="9" type="ORF">HMPREF9465_02058</name>
</gene>
<evidence type="ECO:0000256" key="4">
    <source>
        <dbReference type="ARBA" id="ARBA00022692"/>
    </source>
</evidence>
<dbReference type="InterPro" id="IPR003706">
    <property type="entry name" value="CstA_N"/>
</dbReference>
<dbReference type="PANTHER" id="PTHR30252">
    <property type="entry name" value="INNER MEMBRANE PEPTIDE TRANSPORTER"/>
    <property type="match status" value="1"/>
</dbReference>
<feature type="transmembrane region" description="Helical" evidence="7">
    <location>
        <begin position="458"/>
        <end position="478"/>
    </location>
</feature>
<feature type="transmembrane region" description="Helical" evidence="7">
    <location>
        <begin position="250"/>
        <end position="269"/>
    </location>
</feature>
<accession>K1JJI6</accession>
<dbReference type="InterPro" id="IPR051605">
    <property type="entry name" value="CstA"/>
</dbReference>
<feature type="transmembrane region" description="Helical" evidence="7">
    <location>
        <begin position="485"/>
        <end position="508"/>
    </location>
</feature>
<keyword evidence="3" id="KW-1003">Cell membrane</keyword>
<feature type="transmembrane region" description="Helical" evidence="7">
    <location>
        <begin position="329"/>
        <end position="351"/>
    </location>
</feature>
<dbReference type="OrthoDB" id="9761224at2"/>
<organism evidence="9 10">
    <name type="scientific">Sutterella wadsworthensis 2_1_59BFAA</name>
    <dbReference type="NCBI Taxonomy" id="742823"/>
    <lineage>
        <taxon>Bacteria</taxon>
        <taxon>Pseudomonadati</taxon>
        <taxon>Pseudomonadota</taxon>
        <taxon>Betaproteobacteria</taxon>
        <taxon>Burkholderiales</taxon>
        <taxon>Sutterellaceae</taxon>
        <taxon>Sutterella</taxon>
    </lineage>
</organism>
<dbReference type="AlphaFoldDB" id="K1JJI6"/>
<reference evidence="9 10" key="1">
    <citation type="submission" date="2012-05" db="EMBL/GenBank/DDBJ databases">
        <title>The Genome Sequence of Sutterella wadsworthensis 2_1_59BFAA.</title>
        <authorList>
            <consortium name="The Broad Institute Genome Sequencing Platform"/>
            <person name="Earl A."/>
            <person name="Ward D."/>
            <person name="Feldgarden M."/>
            <person name="Gevers D."/>
            <person name="Daigneault M."/>
            <person name="Strauss J."/>
            <person name="Allen-Vercoe E."/>
            <person name="Walker B."/>
            <person name="Young S.K."/>
            <person name="Zeng Q."/>
            <person name="Gargeya S."/>
            <person name="Fitzgerald M."/>
            <person name="Haas B."/>
            <person name="Abouelleil A."/>
            <person name="Alvarado L."/>
            <person name="Arachchi H.M."/>
            <person name="Berlin A.M."/>
            <person name="Chapman S.B."/>
            <person name="Goldberg J."/>
            <person name="Griggs A."/>
            <person name="Gujja S."/>
            <person name="Hansen M."/>
            <person name="Howarth C."/>
            <person name="Imamovic A."/>
            <person name="Larimer J."/>
            <person name="McCowen C."/>
            <person name="Montmayeur A."/>
            <person name="Murphy C."/>
            <person name="Neiman D."/>
            <person name="Pearson M."/>
            <person name="Priest M."/>
            <person name="Roberts A."/>
            <person name="Saif S."/>
            <person name="Shea T."/>
            <person name="Sisk P."/>
            <person name="Sykes S."/>
            <person name="Wortman J."/>
            <person name="Nusbaum C."/>
            <person name="Birren B."/>
        </authorList>
    </citation>
    <scope>NUCLEOTIDE SEQUENCE [LARGE SCALE GENOMIC DNA]</scope>
    <source>
        <strain evidence="9 10">2_1_59BFAA</strain>
    </source>
</reference>
<feature type="transmembrane region" description="Helical" evidence="7">
    <location>
        <begin position="85"/>
        <end position="108"/>
    </location>
</feature>
<evidence type="ECO:0000259" key="8">
    <source>
        <dbReference type="Pfam" id="PF02554"/>
    </source>
</evidence>
<dbReference type="eggNOG" id="COG1966">
    <property type="taxonomic scope" value="Bacteria"/>
</dbReference>
<feature type="domain" description="CstA N-terminal" evidence="8">
    <location>
        <begin position="358"/>
        <end position="502"/>
    </location>
</feature>
<dbReference type="GO" id="GO:0005886">
    <property type="term" value="C:plasma membrane"/>
    <property type="evidence" value="ECO:0007669"/>
    <property type="project" value="UniProtKB-SubCell"/>
</dbReference>
<evidence type="ECO:0000313" key="10">
    <source>
        <dbReference type="Proteomes" id="UP000005835"/>
    </source>
</evidence>
<dbReference type="HOGENOM" id="CLU_010531_4_1_4"/>
<evidence type="ECO:0000256" key="6">
    <source>
        <dbReference type="ARBA" id="ARBA00023136"/>
    </source>
</evidence>
<sequence length="564" mass="60224">MNGLTLMAVVIVCLWLGYHFYGRWLEKTWGIDPNAKTPAALRNDGKDYQPASRLSVFAHQFTSITGAGPVTGPIIAAMFGWLPALLWIIIGGIFFGAVQDFTALYASVRNGGKSMGMIIEQYVGRFGRQLFLAFCWLFTLLVIAAFADMIAATFNGFTKTGEQNMPNAAAASISMIYIVGAVIFGLFQKYVKPSSGLQLAVGIAMMIAMLAMGIAWPIYADADTWRVVVFLYAFAASVMPMWILKQPRDFLSMFLLFGMIIAGVVGVFVTNPTINMPAFVGWEVKGLDLFPILFVTIACGAISGFHSLVSSGTSSKMIANETDMRPVGYGAMLVECVLGALALTIVCAAASTTGQLPSGTPFQLFSGAVAGFLTNTFGLPADISACVLTMCVSALAMTTVDAVARIGRMSFQELFATTDGREKGPVAKFLSNTWVSTLLTLGGGWFLCLAGYMNIWPLFGSANQLLGALVLTALAVFLQSTGRKGWMLWVPMTVMFVVTMTALVQALLKIAAAWSAGTFVFMTHGLQAIIAIALIVLALLVVYHCVGRLFKGGKQDATGAANAA</sequence>
<feature type="transmembrane region" description="Helical" evidence="7">
    <location>
        <begin position="429"/>
        <end position="452"/>
    </location>
</feature>
<keyword evidence="4 7" id="KW-0812">Transmembrane</keyword>
<evidence type="ECO:0000256" key="5">
    <source>
        <dbReference type="ARBA" id="ARBA00022989"/>
    </source>
</evidence>
<evidence type="ECO:0000256" key="3">
    <source>
        <dbReference type="ARBA" id="ARBA00022475"/>
    </source>
</evidence>
<feature type="transmembrane region" description="Helical" evidence="7">
    <location>
        <begin position="289"/>
        <end position="309"/>
    </location>
</feature>
<feature type="transmembrane region" description="Helical" evidence="7">
    <location>
        <begin position="528"/>
        <end position="546"/>
    </location>
</feature>
<feature type="domain" description="CstA N-terminal" evidence="8">
    <location>
        <begin position="2"/>
        <end position="348"/>
    </location>
</feature>
<feature type="transmembrane region" description="Helical" evidence="7">
    <location>
        <begin position="56"/>
        <end position="79"/>
    </location>
</feature>
<evidence type="ECO:0000256" key="2">
    <source>
        <dbReference type="ARBA" id="ARBA00007755"/>
    </source>
</evidence>
<feature type="transmembrane region" description="Helical" evidence="7">
    <location>
        <begin position="129"/>
        <end position="147"/>
    </location>
</feature>
<dbReference type="EMBL" id="ADMG01000046">
    <property type="protein sequence ID" value="EKB30321.1"/>
    <property type="molecule type" value="Genomic_DNA"/>
</dbReference>
<feature type="transmembrane region" description="Helical" evidence="7">
    <location>
        <begin position="167"/>
        <end position="187"/>
    </location>
</feature>
<dbReference type="PATRIC" id="fig|742823.3.peg.2060"/>
<evidence type="ECO:0000256" key="1">
    <source>
        <dbReference type="ARBA" id="ARBA00004651"/>
    </source>
</evidence>
<feature type="transmembrane region" description="Helical" evidence="7">
    <location>
        <begin position="199"/>
        <end position="219"/>
    </location>
</feature>
<dbReference type="RefSeq" id="WP_005436780.1">
    <property type="nucleotide sequence ID" value="NZ_JH815520.1"/>
</dbReference>
<feature type="transmembrane region" description="Helical" evidence="7">
    <location>
        <begin position="225"/>
        <end position="243"/>
    </location>
</feature>